<dbReference type="OMA" id="GTTVQTC"/>
<comment type="catalytic activity">
    <reaction evidence="7">
        <text>an N-acylsphing-4-enine + H2O = sphing-4-enine + a fatty acid</text>
        <dbReference type="Rhea" id="RHEA:20856"/>
        <dbReference type="ChEBI" id="CHEBI:15377"/>
        <dbReference type="ChEBI" id="CHEBI:28868"/>
        <dbReference type="ChEBI" id="CHEBI:52639"/>
        <dbReference type="ChEBI" id="CHEBI:57756"/>
        <dbReference type="EC" id="3.5.1.23"/>
    </reaction>
</comment>
<dbReference type="Gene3D" id="2.60.40.2300">
    <property type="entry name" value="Neutral/alkaline non-lysosomal ceramidase, C-terminal domain"/>
    <property type="match status" value="1"/>
</dbReference>
<comment type="similarity">
    <text evidence="1 7">Belongs to the neutral ceramidase family.</text>
</comment>
<dbReference type="GO" id="GO:0005576">
    <property type="term" value="C:extracellular region"/>
    <property type="evidence" value="ECO:0007669"/>
    <property type="project" value="TreeGrafter"/>
</dbReference>
<dbReference type="Pfam" id="PF17048">
    <property type="entry name" value="Ceramidse_alk_C"/>
    <property type="match status" value="1"/>
</dbReference>
<evidence type="ECO:0000256" key="7">
    <source>
        <dbReference type="RuleBase" id="RU366019"/>
    </source>
</evidence>
<dbReference type="PANTHER" id="PTHR12670">
    <property type="entry name" value="CERAMIDASE"/>
    <property type="match status" value="1"/>
</dbReference>
<protein>
    <recommendedName>
        <fullName evidence="3 7">Neutral ceramidase</fullName>
        <ecNumber evidence="2 7">3.5.1.23</ecNumber>
    </recommendedName>
</protein>
<dbReference type="AlphaFoldDB" id="A0A401S6F8"/>
<evidence type="ECO:0000256" key="5">
    <source>
        <dbReference type="PIRSR" id="PIRSR606823-1"/>
    </source>
</evidence>
<feature type="domain" description="Neutral/alkaline non-lysosomal ceramidase N-terminal" evidence="9">
    <location>
        <begin position="56"/>
        <end position="563"/>
    </location>
</feature>
<dbReference type="GO" id="GO:0005886">
    <property type="term" value="C:plasma membrane"/>
    <property type="evidence" value="ECO:0007669"/>
    <property type="project" value="UniProtKB-ARBA"/>
</dbReference>
<dbReference type="GO" id="GO:0017040">
    <property type="term" value="F:N-acylsphingosine amidohydrolase activity"/>
    <property type="evidence" value="ECO:0007669"/>
    <property type="project" value="UniProtKB-UniRule"/>
</dbReference>
<name>A0A401S6F8_CHIPU</name>
<dbReference type="Pfam" id="PF04734">
    <property type="entry name" value="Ceramidase_alk"/>
    <property type="match status" value="1"/>
</dbReference>
<dbReference type="OrthoDB" id="191371at2759"/>
<feature type="domain" description="Neutral/alkaline non-lysosomal ceramidase C-terminal" evidence="10">
    <location>
        <begin position="565"/>
        <end position="733"/>
    </location>
</feature>
<gene>
    <name evidence="11" type="ORF">chiPu_0004372</name>
</gene>
<evidence type="ECO:0000256" key="8">
    <source>
        <dbReference type="SAM" id="Phobius"/>
    </source>
</evidence>
<evidence type="ECO:0000256" key="3">
    <source>
        <dbReference type="ARBA" id="ARBA00019235"/>
    </source>
</evidence>
<feature type="transmembrane region" description="Helical" evidence="8">
    <location>
        <begin position="12"/>
        <end position="37"/>
    </location>
</feature>
<dbReference type="InterPro" id="IPR038445">
    <property type="entry name" value="NCDase_C_sf"/>
</dbReference>
<dbReference type="EMBL" id="BEZZ01000106">
    <property type="protein sequence ID" value="GCC25958.1"/>
    <property type="molecule type" value="Genomic_DNA"/>
</dbReference>
<proteinExistence type="inferred from homology"/>
<organism evidence="11 12">
    <name type="scientific">Chiloscyllium punctatum</name>
    <name type="common">Brownbanded bambooshark</name>
    <name type="synonym">Hemiscyllium punctatum</name>
    <dbReference type="NCBI Taxonomy" id="137246"/>
    <lineage>
        <taxon>Eukaryota</taxon>
        <taxon>Metazoa</taxon>
        <taxon>Chordata</taxon>
        <taxon>Craniata</taxon>
        <taxon>Vertebrata</taxon>
        <taxon>Chondrichthyes</taxon>
        <taxon>Elasmobranchii</taxon>
        <taxon>Galeomorphii</taxon>
        <taxon>Galeoidea</taxon>
        <taxon>Orectolobiformes</taxon>
        <taxon>Hemiscylliidae</taxon>
        <taxon>Chiloscyllium</taxon>
    </lineage>
</organism>
<evidence type="ECO:0000256" key="6">
    <source>
        <dbReference type="PIRSR" id="PIRSR606823-2"/>
    </source>
</evidence>
<reference evidence="11 12" key="1">
    <citation type="journal article" date="2018" name="Nat. Ecol. Evol.">
        <title>Shark genomes provide insights into elasmobranch evolution and the origin of vertebrates.</title>
        <authorList>
            <person name="Hara Y"/>
            <person name="Yamaguchi K"/>
            <person name="Onimaru K"/>
            <person name="Kadota M"/>
            <person name="Koyanagi M"/>
            <person name="Keeley SD"/>
            <person name="Tatsumi K"/>
            <person name="Tanaka K"/>
            <person name="Motone F"/>
            <person name="Kageyama Y"/>
            <person name="Nozu R"/>
            <person name="Adachi N"/>
            <person name="Nishimura O"/>
            <person name="Nakagawa R"/>
            <person name="Tanegashima C"/>
            <person name="Kiyatake I"/>
            <person name="Matsumoto R"/>
            <person name="Murakumo K"/>
            <person name="Nishida K"/>
            <person name="Terakita A"/>
            <person name="Kuratani S"/>
            <person name="Sato K"/>
            <person name="Hyodo S Kuraku.S."/>
        </authorList>
    </citation>
    <scope>NUCLEOTIDE SEQUENCE [LARGE SCALE GENOMIC DNA]</scope>
</reference>
<keyword evidence="8" id="KW-0472">Membrane</keyword>
<dbReference type="InterPro" id="IPR006823">
    <property type="entry name" value="Ceramidase_alk"/>
</dbReference>
<evidence type="ECO:0000256" key="1">
    <source>
        <dbReference type="ARBA" id="ARBA00009835"/>
    </source>
</evidence>
<dbReference type="STRING" id="137246.A0A401S6F8"/>
<keyword evidence="6" id="KW-0479">Metal-binding</keyword>
<evidence type="ECO:0000313" key="11">
    <source>
        <dbReference type="EMBL" id="GCC25958.1"/>
    </source>
</evidence>
<accession>A0A401S6F8</accession>
<dbReference type="GO" id="GO:0046512">
    <property type="term" value="P:sphingosine biosynthetic process"/>
    <property type="evidence" value="ECO:0007669"/>
    <property type="project" value="TreeGrafter"/>
</dbReference>
<keyword evidence="6" id="KW-0862">Zinc</keyword>
<dbReference type="GO" id="GO:0005737">
    <property type="term" value="C:cytoplasm"/>
    <property type="evidence" value="ECO:0007669"/>
    <property type="project" value="UniProtKB-ARBA"/>
</dbReference>
<keyword evidence="7" id="KW-0443">Lipid metabolism</keyword>
<evidence type="ECO:0000313" key="12">
    <source>
        <dbReference type="Proteomes" id="UP000287033"/>
    </source>
</evidence>
<dbReference type="InterPro" id="IPR031331">
    <property type="entry name" value="NEUT/ALK_ceramidase_C"/>
</dbReference>
<dbReference type="GO" id="GO:0046872">
    <property type="term" value="F:metal ion binding"/>
    <property type="evidence" value="ECO:0007669"/>
    <property type="project" value="UniProtKB-KW"/>
</dbReference>
<feature type="binding site" evidence="6">
    <location>
        <position position="494"/>
    </location>
    <ligand>
        <name>Zn(2+)</name>
        <dbReference type="ChEBI" id="CHEBI:29105"/>
    </ligand>
</feature>
<evidence type="ECO:0000256" key="4">
    <source>
        <dbReference type="ARBA" id="ARBA00022801"/>
    </source>
</evidence>
<dbReference type="InterPro" id="IPR031329">
    <property type="entry name" value="NEUT/ALK_ceramidase_N"/>
</dbReference>
<feature type="binding site" evidence="6">
    <location>
        <position position="257"/>
    </location>
    <ligand>
        <name>Zn(2+)</name>
        <dbReference type="ChEBI" id="CHEBI:29105"/>
    </ligand>
</feature>
<evidence type="ECO:0000259" key="10">
    <source>
        <dbReference type="Pfam" id="PF17048"/>
    </source>
</evidence>
<feature type="binding site" evidence="6">
    <location>
        <position position="148"/>
    </location>
    <ligand>
        <name>Zn(2+)</name>
        <dbReference type="ChEBI" id="CHEBI:29105"/>
    </ligand>
</feature>
<evidence type="ECO:0000259" key="9">
    <source>
        <dbReference type="Pfam" id="PF04734"/>
    </source>
</evidence>
<dbReference type="EC" id="3.5.1.23" evidence="2 7"/>
<keyword evidence="8" id="KW-1133">Transmembrane helix</keyword>
<dbReference type="GO" id="GO:0042759">
    <property type="term" value="P:long-chain fatty acid biosynthetic process"/>
    <property type="evidence" value="ECO:0007669"/>
    <property type="project" value="TreeGrafter"/>
</dbReference>
<feature type="active site" description="Nucleophile" evidence="5">
    <location>
        <position position="308"/>
    </location>
</feature>
<keyword evidence="8" id="KW-0812">Transmembrane</keyword>
<comment type="caution">
    <text evidence="11">The sequence shown here is derived from an EMBL/GenBank/DDBJ whole genome shotgun (WGS) entry which is preliminary data.</text>
</comment>
<keyword evidence="7" id="KW-0746">Sphingolipid metabolism</keyword>
<feature type="binding site" evidence="6">
    <location>
        <position position="534"/>
    </location>
    <ligand>
        <name>Zn(2+)</name>
        <dbReference type="ChEBI" id="CHEBI:29105"/>
    </ligand>
</feature>
<dbReference type="FunFam" id="2.60.40.2300:FF:000001">
    <property type="entry name" value="N-acylsphingosine amidohydrolase 2"/>
    <property type="match status" value="1"/>
</dbReference>
<dbReference type="Proteomes" id="UP000287033">
    <property type="component" value="Unassembled WGS sequence"/>
</dbReference>
<keyword evidence="12" id="KW-1185">Reference proteome</keyword>
<sequence length="735" mass="80630">MSSRNRRNTCSSLTIVLSVLFALMTVVAVTFIALFFVKAEKASTVELNVTESTSYYLIGAGRADCTGPIADVPLMGYANPEQTAAGLHTRLYSRAFIVADPSTAKRVVFVTADIGMVSQKLRLEVIKRLKSKYGDLYRQDNVVLSGTHTHSGPAGYFQYTLCLITSKGYIKPSINALIHGIIKSIDIAHKNMKAGRIFINKGEVEGSNINRSPYSYLQNPQGERARYKSNTDKELVLLKMVDLDGHGIGILSWFAVHPVSMNNTNHLVSSDNMGYASYLFEQEKNTGSLTGEGPFVAAFASSNLGDVSSNTMGPHCVNTGETCNNPESTCPIGGPSMCMSAGPGKDMFESTAIIGQHIYNKAKELSRTATREIKGPVSFAHQWVNMTDVTVQFNSTHSGHTCKPALGYSFAAGTTDGVGAFNFTQGTIEGDPFWDAVRDMLLGKPSNETRDCHHPKPILFSTGEMNKPLPWHPEIVDVQILTLGTLAITAVPGEFTTMSGRRLREAVKHELESTGSLKDVDVVVSGLCNVYTHYITTYEEYQVQRYEAASTIYGPHTLSAYIQQFKGLAKAIAEDSVNQLPKGPEPPNFSDKQLISLLFPNPVDKTPANTSFGDVLIDVQGSYRLGDIAEVTFVSGNPRNSVASMAGGTFLTVEKYENDTGNWIVMYNDASWDTRLYWNKAPKGNSNVTVAWHIPRTAELGIYKLRHFGHFKRLQFLKPVFTPYEGSSSPFEVRK</sequence>
<keyword evidence="4 7" id="KW-0378">Hydrolase</keyword>
<dbReference type="PANTHER" id="PTHR12670:SF1">
    <property type="entry name" value="NEUTRAL CERAMIDASE"/>
    <property type="match status" value="1"/>
</dbReference>
<comment type="cofactor">
    <cofactor evidence="6">
        <name>Zn(2+)</name>
        <dbReference type="ChEBI" id="CHEBI:29105"/>
    </cofactor>
    <text evidence="6">Binds 1 zinc ion per subunit.</text>
</comment>
<evidence type="ECO:0000256" key="2">
    <source>
        <dbReference type="ARBA" id="ARBA00011891"/>
    </source>
</evidence>
<dbReference type="GO" id="GO:0046514">
    <property type="term" value="P:ceramide catabolic process"/>
    <property type="evidence" value="ECO:0007669"/>
    <property type="project" value="InterPro"/>
</dbReference>